<dbReference type="SUPFAM" id="SSF54427">
    <property type="entry name" value="NTF2-like"/>
    <property type="match status" value="1"/>
</dbReference>
<dbReference type="InterPro" id="IPR032710">
    <property type="entry name" value="NTF2-like_dom_sf"/>
</dbReference>
<accession>A0ABQ6H1Q4</accession>
<dbReference type="InterPro" id="IPR048469">
    <property type="entry name" value="YchJ-like_M"/>
</dbReference>
<organism evidence="2 3">
    <name type="scientific">Thalassotalea eurytherma</name>
    <dbReference type="NCBI Taxonomy" id="1144278"/>
    <lineage>
        <taxon>Bacteria</taxon>
        <taxon>Pseudomonadati</taxon>
        <taxon>Pseudomonadota</taxon>
        <taxon>Gammaproteobacteria</taxon>
        <taxon>Alteromonadales</taxon>
        <taxon>Colwelliaceae</taxon>
        <taxon>Thalassotalea</taxon>
    </lineage>
</organism>
<dbReference type="Pfam" id="PF02810">
    <property type="entry name" value="SEC-C"/>
    <property type="match status" value="2"/>
</dbReference>
<feature type="domain" description="YchJ-like middle NTF2-like" evidence="1">
    <location>
        <begin position="28"/>
        <end position="124"/>
    </location>
</feature>
<dbReference type="PANTHER" id="PTHR33747">
    <property type="entry name" value="UPF0225 PROTEIN SCO1677"/>
    <property type="match status" value="1"/>
</dbReference>
<comment type="caution">
    <text evidence="2">The sequence shown here is derived from an EMBL/GenBank/DDBJ whole genome shotgun (WGS) entry which is preliminary data.</text>
</comment>
<sequence>MLLCPCQSQQTYTNCCEPFHTNSQQAQTPEQLMRSRYSAYALTLSQYIFDTYHSDKQAGLSLSELEEWAKATTWLKLEVSKTSDTTVTFIATYAENRKLYKIGEHSRFEQEQINQQKVWRYVDGDILNHQALDRPKRNDPCPCGSMKKLKQCCGVKSKLI</sequence>
<keyword evidence="3" id="KW-1185">Reference proteome</keyword>
<reference evidence="2 3" key="1">
    <citation type="submission" date="2023-03" db="EMBL/GenBank/DDBJ databases">
        <title>Draft genome sequence of Thalassotalea eurytherma JCM 18482T.</title>
        <authorList>
            <person name="Sawabe T."/>
        </authorList>
    </citation>
    <scope>NUCLEOTIDE SEQUENCE [LARGE SCALE GENOMIC DNA]</scope>
    <source>
        <strain evidence="2 3">JCM 18482</strain>
    </source>
</reference>
<dbReference type="InterPro" id="IPR004027">
    <property type="entry name" value="SEC_C_motif"/>
</dbReference>
<name>A0ABQ6H1Q4_9GAMM</name>
<evidence type="ECO:0000313" key="3">
    <source>
        <dbReference type="Proteomes" id="UP001157133"/>
    </source>
</evidence>
<dbReference type="EMBL" id="BSSU01000002">
    <property type="protein sequence ID" value="GLX81020.1"/>
    <property type="molecule type" value="Genomic_DNA"/>
</dbReference>
<dbReference type="SUPFAM" id="SSF103642">
    <property type="entry name" value="Sec-C motif"/>
    <property type="match status" value="1"/>
</dbReference>
<dbReference type="PANTHER" id="PTHR33747:SF1">
    <property type="entry name" value="ADENYLATE CYCLASE-ASSOCIATED CAP C-TERMINAL DOMAIN-CONTAINING PROTEIN"/>
    <property type="match status" value="1"/>
</dbReference>
<evidence type="ECO:0000313" key="2">
    <source>
        <dbReference type="EMBL" id="GLX81020.1"/>
    </source>
</evidence>
<dbReference type="Pfam" id="PF17775">
    <property type="entry name" value="YchJ_M-like"/>
    <property type="match status" value="1"/>
</dbReference>
<proteinExistence type="predicted"/>
<dbReference type="Proteomes" id="UP001157133">
    <property type="component" value="Unassembled WGS sequence"/>
</dbReference>
<evidence type="ECO:0000259" key="1">
    <source>
        <dbReference type="Pfam" id="PF17775"/>
    </source>
</evidence>
<gene>
    <name evidence="2" type="primary">ychJ</name>
    <name evidence="2" type="ORF">theurythT_04720</name>
</gene>
<dbReference type="Gene3D" id="3.10.450.50">
    <property type="match status" value="1"/>
</dbReference>
<protein>
    <submittedName>
        <fullName evidence="2">Preprotein translocase SecA</fullName>
    </submittedName>
</protein>
<dbReference type="RefSeq" id="WP_284206343.1">
    <property type="nucleotide sequence ID" value="NZ_BSSU01000002.1"/>
</dbReference>